<comment type="cofactor">
    <cofactor evidence="1">
        <name>Mg(2+)</name>
        <dbReference type="ChEBI" id="CHEBI:18420"/>
    </cofactor>
</comment>
<dbReference type="EMBL" id="JAIZAY010000001">
    <property type="protein sequence ID" value="KAJ8049533.1"/>
    <property type="molecule type" value="Genomic_DNA"/>
</dbReference>
<feature type="domain" description="DNA helicase Pif1-like DEAD-box helicase" evidence="2">
    <location>
        <begin position="27"/>
        <end position="246"/>
    </location>
</feature>
<dbReference type="InterPro" id="IPR027417">
    <property type="entry name" value="P-loop_NTPase"/>
</dbReference>
<keyword evidence="1" id="KW-0234">DNA repair</keyword>
<dbReference type="OrthoDB" id="6148762at2759"/>
<dbReference type="Gene3D" id="3.60.10.10">
    <property type="entry name" value="Endonuclease/exonuclease/phosphatase"/>
    <property type="match status" value="1"/>
</dbReference>
<dbReference type="Pfam" id="PF05970">
    <property type="entry name" value="PIF1"/>
    <property type="match status" value="1"/>
</dbReference>
<reference evidence="3" key="1">
    <citation type="submission" date="2021-10" db="EMBL/GenBank/DDBJ databases">
        <title>Tropical sea cucumber genome reveals ecological adaptation and Cuvierian tubules defense mechanism.</title>
        <authorList>
            <person name="Chen T."/>
        </authorList>
    </citation>
    <scope>NUCLEOTIDE SEQUENCE</scope>
    <source>
        <strain evidence="3">Nanhai2018</strain>
        <tissue evidence="3">Muscle</tissue>
    </source>
</reference>
<dbReference type="InterPro" id="IPR010285">
    <property type="entry name" value="DNA_helicase_pif1-like_DEAD"/>
</dbReference>
<comment type="catalytic activity">
    <reaction evidence="1">
        <text>ATP + H2O = ADP + phosphate + H(+)</text>
        <dbReference type="Rhea" id="RHEA:13065"/>
        <dbReference type="ChEBI" id="CHEBI:15377"/>
        <dbReference type="ChEBI" id="CHEBI:15378"/>
        <dbReference type="ChEBI" id="CHEBI:30616"/>
        <dbReference type="ChEBI" id="CHEBI:43474"/>
        <dbReference type="ChEBI" id="CHEBI:456216"/>
        <dbReference type="EC" id="5.6.2.3"/>
    </reaction>
</comment>
<protein>
    <recommendedName>
        <fullName evidence="1">ATP-dependent DNA helicase</fullName>
        <ecNumber evidence="1">5.6.2.3</ecNumber>
    </recommendedName>
</protein>
<dbReference type="InterPro" id="IPR036691">
    <property type="entry name" value="Endo/exonu/phosph_ase_sf"/>
</dbReference>
<dbReference type="PANTHER" id="PTHR47642">
    <property type="entry name" value="ATP-DEPENDENT DNA HELICASE"/>
    <property type="match status" value="1"/>
</dbReference>
<dbReference type="GO" id="GO:0005524">
    <property type="term" value="F:ATP binding"/>
    <property type="evidence" value="ECO:0007669"/>
    <property type="project" value="UniProtKB-KW"/>
</dbReference>
<dbReference type="SUPFAM" id="SSF52540">
    <property type="entry name" value="P-loop containing nucleoside triphosphate hydrolases"/>
    <property type="match status" value="2"/>
</dbReference>
<evidence type="ECO:0000313" key="4">
    <source>
        <dbReference type="Proteomes" id="UP001152320"/>
    </source>
</evidence>
<dbReference type="PANTHER" id="PTHR47642:SF8">
    <property type="entry name" value="ATP-DEPENDENT DNA HELICASE"/>
    <property type="match status" value="1"/>
</dbReference>
<evidence type="ECO:0000256" key="1">
    <source>
        <dbReference type="RuleBase" id="RU363044"/>
    </source>
</evidence>
<dbReference type="GO" id="GO:0006281">
    <property type="term" value="P:DNA repair"/>
    <property type="evidence" value="ECO:0007669"/>
    <property type="project" value="UniProtKB-KW"/>
</dbReference>
<dbReference type="EC" id="5.6.2.3" evidence="1"/>
<keyword evidence="4" id="KW-1185">Reference proteome</keyword>
<dbReference type="Proteomes" id="UP001152320">
    <property type="component" value="Chromosome 1"/>
</dbReference>
<evidence type="ECO:0000259" key="2">
    <source>
        <dbReference type="Pfam" id="PF05970"/>
    </source>
</evidence>
<keyword evidence="1 3" id="KW-0347">Helicase</keyword>
<dbReference type="InterPro" id="IPR051055">
    <property type="entry name" value="PIF1_helicase"/>
</dbReference>
<keyword evidence="1" id="KW-0227">DNA damage</keyword>
<dbReference type="SUPFAM" id="SSF56219">
    <property type="entry name" value="DNase I-like"/>
    <property type="match status" value="1"/>
</dbReference>
<keyword evidence="1" id="KW-0378">Hydrolase</keyword>
<comment type="caution">
    <text evidence="3">The sequence shown here is derived from an EMBL/GenBank/DDBJ whole genome shotgun (WGS) entry which is preliminary data.</text>
</comment>
<accession>A0A9Q1CQI5</accession>
<proteinExistence type="inferred from homology"/>
<name>A0A9Q1CQI5_HOLLE</name>
<gene>
    <name evidence="3" type="ORF">HOLleu_02317</name>
</gene>
<dbReference type="AlphaFoldDB" id="A0A9Q1CQI5"/>
<sequence>MNSSNTEIQDFAPRIPDNEYLALLTILNQKQSEFYLHVMQTITSMEEPLRVFLTGGAGVGKSVVVKVLYQSLYRYLNSTEGTDPEDCKIIMCAPTGKAAFNINGQTIHSAFQINPNRGFNYMKLNSDKLNSLQVKYRHLQVVIIDEISMVGNREILFISERLKEIKQNQQTFGGIHIIVVKDLYQLKPVMDNWIFENLAEGYGALATNIWRDELSVRSLTQIMRQKDDKEFAEILNRLREGNQAQEDIKELQKCLTNETDVENTMIHLYPTNALANNYNTQIFEQSEKQKTVIQAIDTIPGDYSASVKQYLKEQFPKEANKTAGLLCSLPIAVDSICETVANIDVQDGITNGSACIIKHIQYLQHNNTKPSIIWVQFDKERVGHITRTKYKQYFISPIQPTWTPIFAISRNFFLTKKIMVTRQQFPLKPATAKTIHKAQGDTVDEIAVHMGSYKIEHAHYVALSRVRTKKGLHIIHLNETKIKTSETFKIEMQRLKHESSLQLCYDPFYNITGPYLKITLQNARSLHKHIKNVSSDLNIMSSDIIAIVETRLKETDNPQAYELPEFGSVTNNQSCESQIRPHHGQIIYVRQTLTYVMKDVYQTNTIEAITITLRNTLPIQMCLVYKSPSCLNDFFFDFVSNHLTYVIDVKQPLVILGDFNFTRSRSEFINLMIRTFRCSQHIDKPTRGQSLLDMVFSNLNVYYSNVIYCSWSDHSTIQCVFQV</sequence>
<organism evidence="3 4">
    <name type="scientific">Holothuria leucospilota</name>
    <name type="common">Black long sea cucumber</name>
    <name type="synonym">Mertensiothuria leucospilota</name>
    <dbReference type="NCBI Taxonomy" id="206669"/>
    <lineage>
        <taxon>Eukaryota</taxon>
        <taxon>Metazoa</taxon>
        <taxon>Echinodermata</taxon>
        <taxon>Eleutherozoa</taxon>
        <taxon>Echinozoa</taxon>
        <taxon>Holothuroidea</taxon>
        <taxon>Aspidochirotacea</taxon>
        <taxon>Aspidochirotida</taxon>
        <taxon>Holothuriidae</taxon>
        <taxon>Holothuria</taxon>
    </lineage>
</organism>
<keyword evidence="1" id="KW-0233">DNA recombination</keyword>
<dbReference type="GO" id="GO:0016787">
    <property type="term" value="F:hydrolase activity"/>
    <property type="evidence" value="ECO:0007669"/>
    <property type="project" value="UniProtKB-KW"/>
</dbReference>
<dbReference type="Gene3D" id="3.40.50.300">
    <property type="entry name" value="P-loop containing nucleotide triphosphate hydrolases"/>
    <property type="match status" value="2"/>
</dbReference>
<dbReference type="GO" id="GO:0043139">
    <property type="term" value="F:5'-3' DNA helicase activity"/>
    <property type="evidence" value="ECO:0007669"/>
    <property type="project" value="UniProtKB-EC"/>
</dbReference>
<evidence type="ECO:0000313" key="3">
    <source>
        <dbReference type="EMBL" id="KAJ8049533.1"/>
    </source>
</evidence>
<keyword evidence="1" id="KW-0067">ATP-binding</keyword>
<comment type="similarity">
    <text evidence="1">Belongs to the helicase family.</text>
</comment>
<keyword evidence="1" id="KW-0547">Nucleotide-binding</keyword>
<dbReference type="GO" id="GO:0000723">
    <property type="term" value="P:telomere maintenance"/>
    <property type="evidence" value="ECO:0007669"/>
    <property type="project" value="InterPro"/>
</dbReference>
<dbReference type="GO" id="GO:0006310">
    <property type="term" value="P:DNA recombination"/>
    <property type="evidence" value="ECO:0007669"/>
    <property type="project" value="UniProtKB-KW"/>
</dbReference>